<dbReference type="InterPro" id="IPR046657">
    <property type="entry name" value="DUF6766"/>
</dbReference>
<keyword evidence="1" id="KW-0812">Transmembrane</keyword>
<feature type="transmembrane region" description="Helical" evidence="1">
    <location>
        <begin position="163"/>
        <end position="185"/>
    </location>
</feature>
<dbReference type="HOGENOM" id="CLU_108410_0_0_6"/>
<dbReference type="AlphaFoldDB" id="A0A0H2XB84"/>
<keyword evidence="1" id="KW-1133">Transmembrane helix</keyword>
<evidence type="ECO:0000313" key="3">
    <source>
        <dbReference type="Proteomes" id="UP000000420"/>
    </source>
</evidence>
<dbReference type="KEGG" id="xcb:XC_3765"/>
<evidence type="ECO:0008006" key="4">
    <source>
        <dbReference type="Google" id="ProtNLM"/>
    </source>
</evidence>
<organism evidence="2 3">
    <name type="scientific">Xanthomonas campestris pv. campestris (strain 8004)</name>
    <dbReference type="NCBI Taxonomy" id="314565"/>
    <lineage>
        <taxon>Bacteria</taxon>
        <taxon>Pseudomonadati</taxon>
        <taxon>Pseudomonadota</taxon>
        <taxon>Gammaproteobacteria</taxon>
        <taxon>Lysobacterales</taxon>
        <taxon>Lysobacteraceae</taxon>
        <taxon>Xanthomonas</taxon>
    </lineage>
</organism>
<dbReference type="Pfam" id="PF20554">
    <property type="entry name" value="DUF6766"/>
    <property type="match status" value="1"/>
</dbReference>
<gene>
    <name evidence="2" type="ordered locus">XC_3765</name>
</gene>
<name>A0A0H2XB84_XANC8</name>
<dbReference type="EMBL" id="CP000050">
    <property type="protein sequence ID" value="AAY50805.1"/>
    <property type="molecule type" value="Genomic_DNA"/>
</dbReference>
<feature type="transmembrane region" description="Helical" evidence="1">
    <location>
        <begin position="53"/>
        <end position="74"/>
    </location>
</feature>
<reference evidence="2 3" key="1">
    <citation type="journal article" date="2005" name="Genome Res.">
        <title>Comparative and functional genomic analyses of the pathogenicity of phytopathogen Xanthomonas campestris pv. campestris.</title>
        <authorList>
            <person name="Qian W."/>
            <person name="Jia Y."/>
            <person name="Ren S.X."/>
            <person name="He Y.Q."/>
            <person name="Feng J.X."/>
            <person name="Lu L.F."/>
            <person name="Sun Q."/>
            <person name="Ying G."/>
            <person name="Tang D.J."/>
            <person name="Tang H."/>
            <person name="Wu W."/>
            <person name="Hao P."/>
            <person name="Wang L."/>
            <person name="Jiang B.L."/>
            <person name="Zeng S."/>
            <person name="Gu W.Y."/>
            <person name="Lu G."/>
            <person name="Rong L."/>
            <person name="Tian Y."/>
            <person name="Yao Z."/>
            <person name="Fu G."/>
            <person name="Chen B."/>
            <person name="Fang R."/>
            <person name="Qiang B."/>
            <person name="Chen Z."/>
            <person name="Zhao G.P."/>
            <person name="Tang J.L."/>
            <person name="He C."/>
        </authorList>
    </citation>
    <scope>NUCLEOTIDE SEQUENCE [LARGE SCALE GENOMIC DNA]</scope>
    <source>
        <strain evidence="2 3">8004</strain>
    </source>
</reference>
<evidence type="ECO:0000313" key="2">
    <source>
        <dbReference type="EMBL" id="AAY50805.1"/>
    </source>
</evidence>
<keyword evidence="1" id="KW-0472">Membrane</keyword>
<accession>A0A0H2XB84</accession>
<sequence length="259" mass="29090">MSPRCVLATHTAARHSLAADCGGSPRSIHAFLLCLLEYFRYQRSVQMIFRRHGLSLCLLGLTLLFIAAQVYAGLHAYNEELAQLGQATLTLGQYLRSGHFVSALFENWESEFLQMGMYVLLTVKLRQVGSAESRPLDPDEETSEIAPGRTPWPVRKGGLWLRLYEHSLAIAFGVLFLLSFVLHLLGSWRLELAERAQQGLPPISLLQHFTDAAFWFESMQNWQSEFLAVFSLVVLTIWLRQKDSPQSKPVAAPNSQTGG</sequence>
<proteinExistence type="predicted"/>
<dbReference type="Proteomes" id="UP000000420">
    <property type="component" value="Chromosome"/>
</dbReference>
<evidence type="ECO:0000256" key="1">
    <source>
        <dbReference type="SAM" id="Phobius"/>
    </source>
</evidence>
<protein>
    <recommendedName>
        <fullName evidence="4">Transmembrane protein</fullName>
    </recommendedName>
</protein>